<dbReference type="AlphaFoldDB" id="A0A182UPU9"/>
<dbReference type="EnsemblMetazoa" id="AMEM001583-RA">
    <property type="protein sequence ID" value="AMEM001583-PA"/>
    <property type="gene ID" value="AMEM001583"/>
</dbReference>
<name>A0A182UPU9_ANOME</name>
<reference evidence="2" key="1">
    <citation type="submission" date="2020-05" db="UniProtKB">
        <authorList>
            <consortium name="EnsemblMetazoa"/>
        </authorList>
    </citation>
    <scope>IDENTIFICATION</scope>
    <source>
        <strain evidence="2">MAF</strain>
    </source>
</reference>
<dbReference type="VEuPathDB" id="VectorBase:AMEM001583"/>
<accession>A0A182UPU9</accession>
<evidence type="ECO:0000313" key="2">
    <source>
        <dbReference type="EnsemblMetazoa" id="AMEM001583-PA"/>
    </source>
</evidence>
<feature type="region of interest" description="Disordered" evidence="1">
    <location>
        <begin position="179"/>
        <end position="207"/>
    </location>
</feature>
<evidence type="ECO:0000313" key="3">
    <source>
        <dbReference type="Proteomes" id="UP000075903"/>
    </source>
</evidence>
<dbReference type="Proteomes" id="UP000075903">
    <property type="component" value="Unassembled WGS sequence"/>
</dbReference>
<proteinExistence type="predicted"/>
<sequence>MEPMLSPGHANTIEPSSDLRTLFLYTPNNFGALTDNGREDDNSQHDCRRDHTYQIDCRLAGEYIILPGRQHVPRIDRPIAVEFGRTVCTGGGGRTVIEQKTVGTVPQGHQLVLLEQVGQGQGKACRGGPPGQQGCVGRERRALDSSDWVRLCTVSPWAVGRVASDVKPSKGAVVAVPYGDDKAVERPPSSVDRASSSVTVDDASDDS</sequence>
<organism evidence="2 3">
    <name type="scientific">Anopheles merus</name>
    <name type="common">Mosquito</name>
    <dbReference type="NCBI Taxonomy" id="30066"/>
    <lineage>
        <taxon>Eukaryota</taxon>
        <taxon>Metazoa</taxon>
        <taxon>Ecdysozoa</taxon>
        <taxon>Arthropoda</taxon>
        <taxon>Hexapoda</taxon>
        <taxon>Insecta</taxon>
        <taxon>Pterygota</taxon>
        <taxon>Neoptera</taxon>
        <taxon>Endopterygota</taxon>
        <taxon>Diptera</taxon>
        <taxon>Nematocera</taxon>
        <taxon>Culicoidea</taxon>
        <taxon>Culicidae</taxon>
        <taxon>Anophelinae</taxon>
        <taxon>Anopheles</taxon>
    </lineage>
</organism>
<keyword evidence="3" id="KW-1185">Reference proteome</keyword>
<feature type="compositionally biased region" description="Low complexity" evidence="1">
    <location>
        <begin position="189"/>
        <end position="201"/>
    </location>
</feature>
<protein>
    <submittedName>
        <fullName evidence="2">Uncharacterized protein</fullName>
    </submittedName>
</protein>
<evidence type="ECO:0000256" key="1">
    <source>
        <dbReference type="SAM" id="MobiDB-lite"/>
    </source>
</evidence>